<gene>
    <name evidence="1" type="ORF">Zmor_026417</name>
</gene>
<name>A0AA38HTS8_9CUCU</name>
<evidence type="ECO:0000313" key="2">
    <source>
        <dbReference type="Proteomes" id="UP001168821"/>
    </source>
</evidence>
<accession>A0AA38HTS8</accession>
<protein>
    <submittedName>
        <fullName evidence="1">Uncharacterized protein</fullName>
    </submittedName>
</protein>
<keyword evidence="2" id="KW-1185">Reference proteome</keyword>
<evidence type="ECO:0000313" key="1">
    <source>
        <dbReference type="EMBL" id="KAJ3643723.1"/>
    </source>
</evidence>
<comment type="caution">
    <text evidence="1">The sequence shown here is derived from an EMBL/GenBank/DDBJ whole genome shotgun (WGS) entry which is preliminary data.</text>
</comment>
<dbReference type="Proteomes" id="UP001168821">
    <property type="component" value="Unassembled WGS sequence"/>
</dbReference>
<proteinExistence type="predicted"/>
<sequence length="89" mass="9793">MADATSINLTKITGGVQTNNGSILKSGNQWCKNVGEGVCVKFDHKQSPVTPTKLGNSNIYWVAFKETTDKLWRKLKTEICGGATDDRYI</sequence>
<dbReference type="AlphaFoldDB" id="A0AA38HTS8"/>
<organism evidence="1 2">
    <name type="scientific">Zophobas morio</name>
    <dbReference type="NCBI Taxonomy" id="2755281"/>
    <lineage>
        <taxon>Eukaryota</taxon>
        <taxon>Metazoa</taxon>
        <taxon>Ecdysozoa</taxon>
        <taxon>Arthropoda</taxon>
        <taxon>Hexapoda</taxon>
        <taxon>Insecta</taxon>
        <taxon>Pterygota</taxon>
        <taxon>Neoptera</taxon>
        <taxon>Endopterygota</taxon>
        <taxon>Coleoptera</taxon>
        <taxon>Polyphaga</taxon>
        <taxon>Cucujiformia</taxon>
        <taxon>Tenebrionidae</taxon>
        <taxon>Zophobas</taxon>
    </lineage>
</organism>
<dbReference type="EMBL" id="JALNTZ010000008">
    <property type="protein sequence ID" value="KAJ3643723.1"/>
    <property type="molecule type" value="Genomic_DNA"/>
</dbReference>
<reference evidence="1" key="1">
    <citation type="journal article" date="2023" name="G3 (Bethesda)">
        <title>Whole genome assemblies of Zophobas morio and Tenebrio molitor.</title>
        <authorList>
            <person name="Kaur S."/>
            <person name="Stinson S.A."/>
            <person name="diCenzo G.C."/>
        </authorList>
    </citation>
    <scope>NUCLEOTIDE SEQUENCE</scope>
    <source>
        <strain evidence="1">QUZm001</strain>
    </source>
</reference>